<dbReference type="EnsemblPlants" id="AVESA.00010b.r2.4DG0785690.1">
    <property type="protein sequence ID" value="AVESA.00010b.r2.4DG0785690.1.CDS"/>
    <property type="gene ID" value="AVESA.00010b.r2.4DG0785690"/>
</dbReference>
<reference evidence="1" key="1">
    <citation type="submission" date="2021-05" db="EMBL/GenBank/DDBJ databases">
        <authorList>
            <person name="Scholz U."/>
            <person name="Mascher M."/>
            <person name="Fiebig A."/>
        </authorList>
    </citation>
    <scope>NUCLEOTIDE SEQUENCE [LARGE SCALE GENOMIC DNA]</scope>
</reference>
<evidence type="ECO:0000313" key="2">
    <source>
        <dbReference type="Proteomes" id="UP001732700"/>
    </source>
</evidence>
<proteinExistence type="predicted"/>
<accession>A0ACD5XFA7</accession>
<organism evidence="1 2">
    <name type="scientific">Avena sativa</name>
    <name type="common">Oat</name>
    <dbReference type="NCBI Taxonomy" id="4498"/>
    <lineage>
        <taxon>Eukaryota</taxon>
        <taxon>Viridiplantae</taxon>
        <taxon>Streptophyta</taxon>
        <taxon>Embryophyta</taxon>
        <taxon>Tracheophyta</taxon>
        <taxon>Spermatophyta</taxon>
        <taxon>Magnoliopsida</taxon>
        <taxon>Liliopsida</taxon>
        <taxon>Poales</taxon>
        <taxon>Poaceae</taxon>
        <taxon>BOP clade</taxon>
        <taxon>Pooideae</taxon>
        <taxon>Poodae</taxon>
        <taxon>Poeae</taxon>
        <taxon>Poeae Chloroplast Group 1 (Aveneae type)</taxon>
        <taxon>Aveninae</taxon>
        <taxon>Avena</taxon>
    </lineage>
</organism>
<keyword evidence="2" id="KW-1185">Reference proteome</keyword>
<dbReference type="Proteomes" id="UP001732700">
    <property type="component" value="Chromosome 4D"/>
</dbReference>
<protein>
    <submittedName>
        <fullName evidence="1">Uncharacterized protein</fullName>
    </submittedName>
</protein>
<sequence length="198" mass="21825">MAPAVKVFGPAKSTCLARVLICLEEVGAEYELVHVHIPAGEHRSPAHVARNPFGQVPAFQDGDLVLFESRAISKYILRKHASDLLREGSVTESTTVDVWLEVESQKFDPIMSVISFQCFVVPIFMGGTADHKIVQESLEKLRQVLEVYEARLSKSSYLAGDLISLADLSHSPMLHYLLATPHAPVLSGYPHVGLWHNG</sequence>
<name>A0ACD5XFA7_AVESA</name>
<evidence type="ECO:0000313" key="1">
    <source>
        <dbReference type="EnsemblPlants" id="AVESA.00010b.r2.4DG0785690.1.CDS"/>
    </source>
</evidence>
<reference evidence="1" key="2">
    <citation type="submission" date="2025-09" db="UniProtKB">
        <authorList>
            <consortium name="EnsemblPlants"/>
        </authorList>
    </citation>
    <scope>IDENTIFICATION</scope>
</reference>